<dbReference type="InterPro" id="IPR012349">
    <property type="entry name" value="Split_barrel_FMN-bd"/>
</dbReference>
<proteinExistence type="predicted"/>
<evidence type="ECO:0000313" key="3">
    <source>
        <dbReference type="EMBL" id="QJP99697.1"/>
    </source>
</evidence>
<dbReference type="Proteomes" id="UP000501648">
    <property type="component" value="Chromosome"/>
</dbReference>
<dbReference type="Gene3D" id="2.30.110.10">
    <property type="entry name" value="Electron Transport, Fmn-binding Protein, Chain A"/>
    <property type="match status" value="1"/>
</dbReference>
<dbReference type="PANTHER" id="PTHR30466">
    <property type="entry name" value="FLAVIN REDUCTASE"/>
    <property type="match status" value="1"/>
</dbReference>
<dbReference type="EMBL" id="CP008956">
    <property type="protein sequence ID" value="QJP99697.1"/>
    <property type="molecule type" value="Genomic_DNA"/>
</dbReference>
<name>A0A6M3ZM42_9BURK</name>
<dbReference type="Pfam" id="PF01613">
    <property type="entry name" value="Flavin_Reduct"/>
    <property type="match status" value="1"/>
</dbReference>
<protein>
    <submittedName>
        <fullName evidence="3">Flavin reductase</fullName>
    </submittedName>
</protein>
<keyword evidence="1" id="KW-0560">Oxidoreductase</keyword>
<dbReference type="PANTHER" id="PTHR30466:SF1">
    <property type="entry name" value="FMN REDUCTASE (NADH) RUTF"/>
    <property type="match status" value="1"/>
</dbReference>
<dbReference type="RefSeq" id="WP_017454334.1">
    <property type="nucleotide sequence ID" value="NZ_CP008956.1"/>
</dbReference>
<accession>A0A6M3ZM42</accession>
<dbReference type="InterPro" id="IPR002563">
    <property type="entry name" value="Flavin_Rdtase-like_dom"/>
</dbReference>
<organism evidence="3 4">
    <name type="scientific">Herbaspirillum rubrisubalbicans Os34</name>
    <dbReference type="NCBI Taxonomy" id="1235827"/>
    <lineage>
        <taxon>Bacteria</taxon>
        <taxon>Pseudomonadati</taxon>
        <taxon>Pseudomonadota</taxon>
        <taxon>Betaproteobacteria</taxon>
        <taxon>Burkholderiales</taxon>
        <taxon>Oxalobacteraceae</taxon>
        <taxon>Herbaspirillum</taxon>
    </lineage>
</organism>
<dbReference type="GO" id="GO:0010181">
    <property type="term" value="F:FMN binding"/>
    <property type="evidence" value="ECO:0007669"/>
    <property type="project" value="InterPro"/>
</dbReference>
<sequence>MSVLASPQEFVTDAFRQAMRRMSSTVTVVTATDGQRRHGMTMTAVSSLSMDPPALLACVNRSTYLADILISARHFCINVLRHDQVAVSSAFSGALSSQERFAVGRWATHTVGVDLLEAAQANMVCGKTAVFPYGSHLIVIGNVIDVIQAEPAATADEIRPLLYCNAGYR</sequence>
<evidence type="ECO:0000256" key="1">
    <source>
        <dbReference type="ARBA" id="ARBA00023002"/>
    </source>
</evidence>
<dbReference type="SUPFAM" id="SSF50475">
    <property type="entry name" value="FMN-binding split barrel"/>
    <property type="match status" value="1"/>
</dbReference>
<evidence type="ECO:0000259" key="2">
    <source>
        <dbReference type="SMART" id="SM00903"/>
    </source>
</evidence>
<dbReference type="SMART" id="SM00903">
    <property type="entry name" value="Flavin_Reduct"/>
    <property type="match status" value="1"/>
</dbReference>
<evidence type="ECO:0000313" key="4">
    <source>
        <dbReference type="Proteomes" id="UP000501648"/>
    </source>
</evidence>
<dbReference type="AlphaFoldDB" id="A0A6M3ZM42"/>
<dbReference type="InterPro" id="IPR050268">
    <property type="entry name" value="NADH-dep_flavin_reductase"/>
</dbReference>
<dbReference type="GO" id="GO:0042602">
    <property type="term" value="F:riboflavin reductase (NADPH) activity"/>
    <property type="evidence" value="ECO:0007669"/>
    <property type="project" value="TreeGrafter"/>
</dbReference>
<reference evidence="3 4" key="1">
    <citation type="journal article" date="2012" name="J. Bacteriol.">
        <title>Genome sequence of the pathogenic Herbaspirillum seropedicae strain Os34, isolated from rice roots.</title>
        <authorList>
            <person name="Ye W."/>
            <person name="Ye S."/>
            <person name="Liu J."/>
            <person name="Chang S."/>
            <person name="Chen M."/>
            <person name="Zhu B."/>
            <person name="Guo L."/>
            <person name="An Q."/>
        </authorList>
    </citation>
    <scope>NUCLEOTIDE SEQUENCE [LARGE SCALE GENOMIC DNA]</scope>
    <source>
        <strain evidence="3 4">Os34</strain>
    </source>
</reference>
<feature type="domain" description="Flavin reductase like" evidence="2">
    <location>
        <begin position="19"/>
        <end position="169"/>
    </location>
</feature>
<gene>
    <name evidence="3" type="ORF">C798_05495</name>
</gene>